<accession>A0A975HI24</accession>
<dbReference type="SUPFAM" id="SSF64518">
    <property type="entry name" value="Phase 1 flagellin"/>
    <property type="match status" value="1"/>
</dbReference>
<dbReference type="Proteomes" id="UP000682739">
    <property type="component" value="Chromosome"/>
</dbReference>
<dbReference type="InterPro" id="IPR010810">
    <property type="entry name" value="Flagellin_hook_IN_motif"/>
</dbReference>
<keyword evidence="8" id="KW-1185">Reference proteome</keyword>
<dbReference type="Gene3D" id="6.10.10.10">
    <property type="entry name" value="Flagellar export chaperone, C-terminal domain"/>
    <property type="match status" value="1"/>
</dbReference>
<dbReference type="PANTHER" id="PTHR42792">
    <property type="entry name" value="FLAGELLIN"/>
    <property type="match status" value="1"/>
</dbReference>
<comment type="similarity">
    <text evidence="1 4">Belongs to the bacterial flagellin family.</text>
</comment>
<dbReference type="GO" id="GO:0009288">
    <property type="term" value="C:bacterial-type flagellum"/>
    <property type="evidence" value="ECO:0007669"/>
    <property type="project" value="UniProtKB-SubCell"/>
</dbReference>
<dbReference type="AlphaFoldDB" id="A0A975HI24"/>
<dbReference type="Gene3D" id="2.30.220.10">
    <property type="entry name" value="f41 fragment of flagellin, C-terminal domain"/>
    <property type="match status" value="1"/>
</dbReference>
<evidence type="ECO:0000313" key="7">
    <source>
        <dbReference type="EMBL" id="QTH63796.1"/>
    </source>
</evidence>
<reference evidence="7" key="1">
    <citation type="submission" date="2021-03" db="EMBL/GenBank/DDBJ databases">
        <title>Description of Psychrosphaera ytuae sp. nov. isolated from deep sea sediment of South China Sea.</title>
        <authorList>
            <person name="Zhang J."/>
            <person name="Xu X.-D."/>
        </authorList>
    </citation>
    <scope>NUCLEOTIDE SEQUENCE</scope>
    <source>
        <strain evidence="7">MTZ26</strain>
    </source>
</reference>
<evidence type="ECO:0000256" key="2">
    <source>
        <dbReference type="ARBA" id="ARBA00022525"/>
    </source>
</evidence>
<dbReference type="Pfam" id="PF00669">
    <property type="entry name" value="Flagellin_N"/>
    <property type="match status" value="1"/>
</dbReference>
<proteinExistence type="inferred from homology"/>
<dbReference type="InterPro" id="IPR001492">
    <property type="entry name" value="Flagellin"/>
</dbReference>
<dbReference type="GO" id="GO:0005576">
    <property type="term" value="C:extracellular region"/>
    <property type="evidence" value="ECO:0007669"/>
    <property type="project" value="UniProtKB-SubCell"/>
</dbReference>
<dbReference type="Pfam" id="PF00700">
    <property type="entry name" value="Flagellin_C"/>
    <property type="match status" value="1"/>
</dbReference>
<name>A0A975HI24_9GAMM</name>
<dbReference type="Gene3D" id="2.170.280.10">
    <property type="entry name" value="f41 fragment of flagellin, middle domain"/>
    <property type="match status" value="1"/>
</dbReference>
<sequence length="565" mass="58525">MGMYIQTNVASINGQRNLNKSTDDLTTSMQRLSSGLRINSAKDDAAGMQISNRLTSQVNGLNVAVRNANDGISMAQTAEGALQESTNILQRMRDLSIQSANGTYSDGDRAALQEEVVQLQRELDRIASSTTFGDRKLLDGSFGTEAFQVGAKSFETINVSVGSFFSNDMGSESYELRDLQASFAAAGSQNAAGTTLQSTSDLGFGNFAAVNAGMAVSDYTNSVEGQTATIATSATVALAVKGSLGSATATLKGLNGSAYEAERAIDQIKSKTGVEADARTTVALDFFSNGNDTAVLTGDATFTLELRGENTDLSVEGARIKFTITDTEDLTAVVNAFNQQAAETGISASLTGDGRVSLTSERGDNIVFESMQVEHNGVGSLMSISAASYGFDGDVLNTGTAIADGTLFAAGAGATETDAVFATFVGTVRMNSNNDFKVSVSSAAGGMLHGNTDTSSAISGKETIDEVNIGTALGAQKAIDIIDGALSYIDSQRAGLGAVQNRLSSTISNLENVVENASASRSRIRDTDFAAETAALTKSQILQQAGTSILAQANQLSQSALSLLG</sequence>
<evidence type="ECO:0000256" key="1">
    <source>
        <dbReference type="ARBA" id="ARBA00005709"/>
    </source>
</evidence>
<dbReference type="Pfam" id="PF07196">
    <property type="entry name" value="Flagellin_IN"/>
    <property type="match status" value="1"/>
</dbReference>
<organism evidence="7 8">
    <name type="scientific">Psychrosphaera ytuae</name>
    <dbReference type="NCBI Taxonomy" id="2820710"/>
    <lineage>
        <taxon>Bacteria</taxon>
        <taxon>Pseudomonadati</taxon>
        <taxon>Pseudomonadota</taxon>
        <taxon>Gammaproteobacteria</taxon>
        <taxon>Alteromonadales</taxon>
        <taxon>Pseudoalteromonadaceae</taxon>
        <taxon>Psychrosphaera</taxon>
    </lineage>
</organism>
<protein>
    <recommendedName>
        <fullName evidence="4">Flagellin</fullName>
    </recommendedName>
</protein>
<dbReference type="PANTHER" id="PTHR42792:SF2">
    <property type="entry name" value="FLAGELLIN"/>
    <property type="match status" value="1"/>
</dbReference>
<dbReference type="InterPro" id="IPR042187">
    <property type="entry name" value="Flagellin_C_sub2"/>
</dbReference>
<evidence type="ECO:0000256" key="3">
    <source>
        <dbReference type="ARBA" id="ARBA00023143"/>
    </source>
</evidence>
<keyword evidence="3 4" id="KW-0975">Bacterial flagellum</keyword>
<keyword evidence="7" id="KW-0969">Cilium</keyword>
<dbReference type="KEGG" id="psym:J1N51_13965"/>
<dbReference type="InterPro" id="IPR001029">
    <property type="entry name" value="Flagellin_N"/>
</dbReference>
<dbReference type="PRINTS" id="PR00207">
    <property type="entry name" value="FLAGELLIN"/>
</dbReference>
<comment type="subcellular location">
    <subcellularLocation>
        <location evidence="4">Secreted</location>
    </subcellularLocation>
    <subcellularLocation>
        <location evidence="4">Bacterial flagellum</location>
    </subcellularLocation>
</comment>
<dbReference type="RefSeq" id="WP_208831851.1">
    <property type="nucleotide sequence ID" value="NZ_CP072110.1"/>
</dbReference>
<evidence type="ECO:0000259" key="5">
    <source>
        <dbReference type="Pfam" id="PF00669"/>
    </source>
</evidence>
<keyword evidence="2 4" id="KW-0964">Secreted</keyword>
<evidence type="ECO:0000313" key="8">
    <source>
        <dbReference type="Proteomes" id="UP000682739"/>
    </source>
</evidence>
<dbReference type="GO" id="GO:0005198">
    <property type="term" value="F:structural molecule activity"/>
    <property type="evidence" value="ECO:0007669"/>
    <property type="project" value="UniProtKB-UniRule"/>
</dbReference>
<evidence type="ECO:0000256" key="4">
    <source>
        <dbReference type="RuleBase" id="RU362073"/>
    </source>
</evidence>
<dbReference type="EMBL" id="CP072110">
    <property type="protein sequence ID" value="QTH63796.1"/>
    <property type="molecule type" value="Genomic_DNA"/>
</dbReference>
<dbReference type="Gene3D" id="6.10.280.190">
    <property type="match status" value="1"/>
</dbReference>
<dbReference type="Gene3D" id="1.20.1330.10">
    <property type="entry name" value="f41 fragment of flagellin, N-terminal domain"/>
    <property type="match status" value="1"/>
</dbReference>
<dbReference type="InterPro" id="IPR046358">
    <property type="entry name" value="Flagellin_C"/>
</dbReference>
<evidence type="ECO:0000259" key="6">
    <source>
        <dbReference type="Pfam" id="PF00700"/>
    </source>
</evidence>
<keyword evidence="7" id="KW-0966">Cell projection</keyword>
<gene>
    <name evidence="7" type="ORF">J1N51_13965</name>
</gene>
<feature type="domain" description="Flagellin C-terminal" evidence="6">
    <location>
        <begin position="479"/>
        <end position="564"/>
    </location>
</feature>
<keyword evidence="7" id="KW-0282">Flagellum</keyword>
<comment type="function">
    <text evidence="4">Flagellin is the subunit protein which polymerizes to form the filaments of bacterial flagella.</text>
</comment>
<feature type="domain" description="Flagellin N-terminal" evidence="5">
    <location>
        <begin position="5"/>
        <end position="141"/>
    </location>
</feature>